<organism evidence="1 2">
    <name type="scientific">Thermodesulfobium narugense DSM 14796</name>
    <dbReference type="NCBI Taxonomy" id="747365"/>
    <lineage>
        <taxon>Bacteria</taxon>
        <taxon>Pseudomonadati</taxon>
        <taxon>Thermodesulfobiota</taxon>
        <taxon>Thermodesulfobiia</taxon>
        <taxon>Thermodesulfobiales</taxon>
        <taxon>Thermodesulfobiaceae</taxon>
        <taxon>Thermodesulfobium</taxon>
    </lineage>
</organism>
<keyword evidence="2" id="KW-1185">Reference proteome</keyword>
<dbReference type="EMBL" id="CP002690">
    <property type="protein sequence ID" value="AEE13813.1"/>
    <property type="molecule type" value="Genomic_DNA"/>
</dbReference>
<name>M1E5S8_9BACT</name>
<dbReference type="STRING" id="747365.Thena_0163"/>
<sequence length="45" mass="5445">MELAESYLTFLAYRRRLLKDDFVKSFDEAPYTKEDDIIDELLDQK</sequence>
<dbReference type="KEGG" id="tnr:Thena_0163"/>
<dbReference type="RefSeq" id="WP_013755543.1">
    <property type="nucleotide sequence ID" value="NC_015499.1"/>
</dbReference>
<evidence type="ECO:0000313" key="1">
    <source>
        <dbReference type="EMBL" id="AEE13813.1"/>
    </source>
</evidence>
<reference evidence="1 2" key="1">
    <citation type="submission" date="2011-04" db="EMBL/GenBank/DDBJ databases">
        <title>The complete genome of Thermodesulfobium narugense DSM 14796.</title>
        <authorList>
            <consortium name="US DOE Joint Genome Institute (JGI-PGF)"/>
            <person name="Lucas S."/>
            <person name="Han J."/>
            <person name="Lapidus A."/>
            <person name="Bruce D."/>
            <person name="Goodwin L."/>
            <person name="Pitluck S."/>
            <person name="Peters L."/>
            <person name="Kyrpides N."/>
            <person name="Mavromatis K."/>
            <person name="Pagani I."/>
            <person name="Ivanova N."/>
            <person name="Ovchinnikova G."/>
            <person name="Zhang X."/>
            <person name="Saunders L."/>
            <person name="Detter J.C."/>
            <person name="Tapia R."/>
            <person name="Han C."/>
            <person name="Land M."/>
            <person name="Hauser L."/>
            <person name="Markowitz V."/>
            <person name="Cheng J.-F."/>
            <person name="Hugenholtz P."/>
            <person name="Woyke T."/>
            <person name="Wu D."/>
            <person name="Spring S."/>
            <person name="Schroeder M."/>
            <person name="Brambilla E."/>
            <person name="Klenk H.-P."/>
            <person name="Eisen J.A."/>
        </authorList>
    </citation>
    <scope>NUCLEOTIDE SEQUENCE [LARGE SCALE GENOMIC DNA]</scope>
    <source>
        <strain evidence="1 2">DSM 14796</strain>
    </source>
</reference>
<dbReference type="AlphaFoldDB" id="M1E5S8"/>
<dbReference type="Proteomes" id="UP000011765">
    <property type="component" value="Chromosome"/>
</dbReference>
<proteinExistence type="predicted"/>
<dbReference type="HOGENOM" id="CLU_3206359_0_0_9"/>
<accession>M1E5S8</accession>
<evidence type="ECO:0000313" key="2">
    <source>
        <dbReference type="Proteomes" id="UP000011765"/>
    </source>
</evidence>
<protein>
    <submittedName>
        <fullName evidence="1">Uncharacterized protein</fullName>
    </submittedName>
</protein>
<gene>
    <name evidence="1" type="ORF">Thena_0163</name>
</gene>
<dbReference type="OrthoDB" id="9942175at2"/>